<keyword evidence="1" id="KW-0812">Transmembrane</keyword>
<evidence type="ECO:0000313" key="3">
    <source>
        <dbReference type="Proteomes" id="UP001315278"/>
    </source>
</evidence>
<dbReference type="EMBL" id="JAFCJH010000004">
    <property type="protein sequence ID" value="MBR0794921.1"/>
    <property type="molecule type" value="Genomic_DNA"/>
</dbReference>
<protein>
    <recommendedName>
        <fullName evidence="4">Polysaccharide biosynthesis protein C-terminal domain-containing protein</fullName>
    </recommendedName>
</protein>
<dbReference type="RefSeq" id="WP_212491981.1">
    <property type="nucleotide sequence ID" value="NZ_JAFCJH010000004.1"/>
</dbReference>
<name>A0ABS5FDQ8_9BRAD</name>
<proteinExistence type="predicted"/>
<evidence type="ECO:0000256" key="1">
    <source>
        <dbReference type="SAM" id="Phobius"/>
    </source>
</evidence>
<keyword evidence="3" id="KW-1185">Reference proteome</keyword>
<comment type="caution">
    <text evidence="2">The sequence shown here is derived from an EMBL/GenBank/DDBJ whole genome shotgun (WGS) entry which is preliminary data.</text>
</comment>
<organism evidence="2 3">
    <name type="scientific">Bradyrhizobium jicamae</name>
    <dbReference type="NCBI Taxonomy" id="280332"/>
    <lineage>
        <taxon>Bacteria</taxon>
        <taxon>Pseudomonadati</taxon>
        <taxon>Pseudomonadota</taxon>
        <taxon>Alphaproteobacteria</taxon>
        <taxon>Hyphomicrobiales</taxon>
        <taxon>Nitrobacteraceae</taxon>
        <taxon>Bradyrhizobium</taxon>
    </lineage>
</organism>
<gene>
    <name evidence="2" type="ORF">JQ615_05905</name>
</gene>
<keyword evidence="1" id="KW-0472">Membrane</keyword>
<accession>A0ABS5FDQ8</accession>
<evidence type="ECO:0000313" key="2">
    <source>
        <dbReference type="EMBL" id="MBR0794921.1"/>
    </source>
</evidence>
<sequence length="108" mass="11488">MHREIKKNLTTANVIRLVAHVSSGPIIGKVTAIHFGWVRITETAIGPTVVALVADRIFLGTAGALGSALSSIGGALAITGRVCVFAVYWQLRPKKALAKLVTRDVTQR</sequence>
<evidence type="ECO:0008006" key="4">
    <source>
        <dbReference type="Google" id="ProtNLM"/>
    </source>
</evidence>
<feature type="transmembrane region" description="Helical" evidence="1">
    <location>
        <begin position="68"/>
        <end position="89"/>
    </location>
</feature>
<dbReference type="Proteomes" id="UP001315278">
    <property type="component" value="Unassembled WGS sequence"/>
</dbReference>
<reference evidence="3" key="1">
    <citation type="journal article" date="2021" name="ISME J.">
        <title>Evolutionary origin and ecological implication of a unique nif island in free-living Bradyrhizobium lineages.</title>
        <authorList>
            <person name="Tao J."/>
        </authorList>
    </citation>
    <scope>NUCLEOTIDE SEQUENCE [LARGE SCALE GENOMIC DNA]</scope>
    <source>
        <strain evidence="3">SZCCT0434</strain>
    </source>
</reference>
<keyword evidence="1" id="KW-1133">Transmembrane helix</keyword>